<dbReference type="GO" id="GO:0031640">
    <property type="term" value="P:killing of cells of another organism"/>
    <property type="evidence" value="ECO:0007669"/>
    <property type="project" value="UniProtKB-KW"/>
</dbReference>
<keyword evidence="11" id="KW-1185">Reference proteome</keyword>
<reference evidence="9 11" key="1">
    <citation type="submission" date="2014-09" db="EMBL/GenBank/DDBJ databases">
        <authorList>
            <person name="Regsiter A."/>
        </authorList>
    </citation>
    <scope>NUCLEOTIDE SEQUENCE [LARGE SCALE GENOMIC DNA]</scope>
</reference>
<dbReference type="Pfam" id="PF20410">
    <property type="entry name" value="X-Tfes_XVIPCD"/>
    <property type="match status" value="1"/>
</dbReference>
<protein>
    <recommendedName>
        <fullName evidence="6">Lysozyme</fullName>
        <ecNumber evidence="6">3.2.1.17</ecNumber>
    </recommendedName>
</protein>
<keyword evidence="6" id="KW-0326">Glycosidase</keyword>
<dbReference type="Gene3D" id="2.150.10.10">
    <property type="entry name" value="Serralysin-like metalloprotease, C-terminal"/>
    <property type="match status" value="1"/>
</dbReference>
<dbReference type="AlphaFoldDB" id="A0A0U5FH48"/>
<dbReference type="GO" id="GO:0042742">
    <property type="term" value="P:defense response to bacterium"/>
    <property type="evidence" value="ECO:0007669"/>
    <property type="project" value="UniProtKB-KW"/>
</dbReference>
<dbReference type="PATRIC" id="fig|434928.28.peg.2113"/>
<dbReference type="InterPro" id="IPR001343">
    <property type="entry name" value="Hemolysn_Ca-bd"/>
</dbReference>
<dbReference type="KEGG" id="xcu:J159_02064"/>
<sequence length="606" mass="66275">MPINYRELTQEQYNALTGDLVKLTESLHARSQDVGDGRATIGYGYTFNRSNNAAIWAESGIELSDAQRRQLSRIDAAAPGDRTRLGLQFDRTLNAAEGDQLLAASMPEYERPINALNMPMSQERAALVSLVYNRGAGSYNANMQSFRDAVVAGDRSEAWFEMRYNAWGSNAAAEAGLRKRRVLESELFGLYSDPNNVTSDEALSTYQMYQQHRERINRDEARWGVDIDGNPGQRNLIAEANRDYATLLEGRGNVQTLAQSLDPARLRLLSDLREQHPEIADRLSNEAFNAGSIHVDAGRDSARVAVDADHAATIDATRRRNGAEVSSNDLLLGGGGNDTLIGGQGNDVLIGGPGHDVLRGGAGNDIYIVNDGDVVQDADRNGQIFWDGRQLTGGTRQGDEPEGVFRSADGQTTYRIQGADLLIGNERGQSVTVQDFQSGSLGIELGQAHVQREHGASQTEQGAVKISESGRYQLASLSQDPLHSQAEDAVRRLEQGLGREYDDNSARLAASSAYLAKENGLSRIDHVVLSENTKSVRQGENVFVVEGALNDPAHKMAHMKTSDAIAQPVEQSLAQLQALGETQRQQQSQQQEQQREQLIAPQHRMV</sequence>
<evidence type="ECO:0000256" key="4">
    <source>
        <dbReference type="ARBA" id="ARBA00022638"/>
    </source>
</evidence>
<dbReference type="KEGG" id="xcr:J163_02064"/>
<feature type="domain" description="X-Tfes XVIPCD" evidence="8">
    <location>
        <begin position="479"/>
        <end position="578"/>
    </location>
</feature>
<dbReference type="GO" id="GO:0005509">
    <property type="term" value="F:calcium ion binding"/>
    <property type="evidence" value="ECO:0007669"/>
    <property type="project" value="InterPro"/>
</dbReference>
<dbReference type="KEGG" id="xcw:J162_02066"/>
<name>A0A0U5FH48_XANCI</name>
<accession>A0A0U5FH48</accession>
<evidence type="ECO:0000256" key="5">
    <source>
        <dbReference type="ARBA" id="ARBA00022837"/>
    </source>
</evidence>
<dbReference type="PRINTS" id="PR00313">
    <property type="entry name" value="CABNDNGRPT"/>
</dbReference>
<comment type="subcellular location">
    <subcellularLocation>
        <location evidence="1">Secreted</location>
    </subcellularLocation>
</comment>
<dbReference type="KEGG" id="xcn:J169_02073"/>
<dbReference type="GO" id="GO:0005576">
    <property type="term" value="C:extracellular region"/>
    <property type="evidence" value="ECO:0007669"/>
    <property type="project" value="UniProtKB-SubCell"/>
</dbReference>
<comment type="catalytic activity">
    <reaction evidence="6">
        <text>Hydrolysis of (1-&gt;4)-beta-linkages between N-acetylmuramic acid and N-acetyl-D-glucosamine residues in a peptidoglycan and between N-acetyl-D-glucosamine residues in chitodextrins.</text>
        <dbReference type="EC" id="3.2.1.17"/>
    </reaction>
</comment>
<dbReference type="GO" id="GO:0009253">
    <property type="term" value="P:peptidoglycan catabolic process"/>
    <property type="evidence" value="ECO:0007669"/>
    <property type="project" value="InterPro"/>
</dbReference>
<comment type="similarity">
    <text evidence="6">Belongs to the glycosyl hydrolase 24 family.</text>
</comment>
<proteinExistence type="inferred from homology"/>
<evidence type="ECO:0000256" key="6">
    <source>
        <dbReference type="RuleBase" id="RU003788"/>
    </source>
</evidence>
<dbReference type="InterPro" id="IPR046519">
    <property type="entry name" value="X-Tfes_XVIPCD"/>
</dbReference>
<dbReference type="GO" id="GO:0016998">
    <property type="term" value="P:cell wall macromolecule catabolic process"/>
    <property type="evidence" value="ECO:0007669"/>
    <property type="project" value="InterPro"/>
</dbReference>
<keyword evidence="2" id="KW-0964">Secreted</keyword>
<dbReference type="KEGG" id="xcf:J172_02067"/>
<dbReference type="InterPro" id="IPR023347">
    <property type="entry name" value="Lysozyme_dom_sf"/>
</dbReference>
<feature type="region of interest" description="Disordered" evidence="7">
    <location>
        <begin position="579"/>
        <end position="606"/>
    </location>
</feature>
<dbReference type="SUPFAM" id="SSF51120">
    <property type="entry name" value="beta-Roll"/>
    <property type="match status" value="1"/>
</dbReference>
<dbReference type="InterPro" id="IPR050557">
    <property type="entry name" value="RTX_toxin/Mannuronan_C5-epim"/>
</dbReference>
<dbReference type="InterPro" id="IPR011049">
    <property type="entry name" value="Serralysin-like_metalloprot_C"/>
</dbReference>
<keyword evidence="4 6" id="KW-0081">Bacteriolytic enzyme</keyword>
<evidence type="ECO:0000256" key="2">
    <source>
        <dbReference type="ARBA" id="ARBA00022525"/>
    </source>
</evidence>
<dbReference type="InterPro" id="IPR023346">
    <property type="entry name" value="Lysozyme-like_dom_sf"/>
</dbReference>
<dbReference type="PANTHER" id="PTHR38340:SF1">
    <property type="entry name" value="S-LAYER PROTEIN"/>
    <property type="match status" value="1"/>
</dbReference>
<evidence type="ECO:0000256" key="3">
    <source>
        <dbReference type="ARBA" id="ARBA00022529"/>
    </source>
</evidence>
<dbReference type="EC" id="3.2.1.17" evidence="6"/>
<reference evidence="10" key="2">
    <citation type="submission" date="2020-01" db="EMBL/GenBank/DDBJ databases">
        <authorList>
            <person name="Richard D."/>
        </authorList>
    </citation>
    <scope>NUCLEOTIDE SEQUENCE</scope>
    <source>
        <strain evidence="10">JP541</strain>
    </source>
</reference>
<dbReference type="GO" id="GO:0003796">
    <property type="term" value="F:lysozyme activity"/>
    <property type="evidence" value="ECO:0007669"/>
    <property type="project" value="UniProtKB-EC"/>
</dbReference>
<dbReference type="Pfam" id="PF00353">
    <property type="entry name" value="HemolysinCabind"/>
    <property type="match status" value="1"/>
</dbReference>
<dbReference type="Proteomes" id="UP000052230">
    <property type="component" value="Unassembled WGS sequence"/>
</dbReference>
<dbReference type="SUPFAM" id="SSF53955">
    <property type="entry name" value="Lysozyme-like"/>
    <property type="match status" value="1"/>
</dbReference>
<evidence type="ECO:0000256" key="7">
    <source>
        <dbReference type="SAM" id="MobiDB-lite"/>
    </source>
</evidence>
<gene>
    <name evidence="10" type="ORF">GUH15_32000</name>
    <name evidence="9" type="ORF">XAC3562_320007</name>
</gene>
<keyword evidence="5" id="KW-0106">Calcium</keyword>
<dbReference type="InterPro" id="IPR002196">
    <property type="entry name" value="Glyco_hydro_24"/>
</dbReference>
<dbReference type="EMBL" id="CCXZ01000125">
    <property type="protein sequence ID" value="CEG16239.1"/>
    <property type="molecule type" value="Genomic_DNA"/>
</dbReference>
<evidence type="ECO:0000313" key="10">
    <source>
        <dbReference type="EMBL" id="MBD4340585.1"/>
    </source>
</evidence>
<dbReference type="PANTHER" id="PTHR38340">
    <property type="entry name" value="S-LAYER PROTEIN"/>
    <property type="match status" value="1"/>
</dbReference>
<keyword evidence="6" id="KW-0378">Hydrolase</keyword>
<comment type="caution">
    <text evidence="9">The sequence shown here is derived from an EMBL/GenBank/DDBJ whole genome shotgun (WGS) entry which is preliminary data.</text>
</comment>
<dbReference type="EMBL" id="JAABFR010002770">
    <property type="protein sequence ID" value="MBD4340585.1"/>
    <property type="molecule type" value="Genomic_DNA"/>
</dbReference>
<evidence type="ECO:0000259" key="8">
    <source>
        <dbReference type="Pfam" id="PF20410"/>
    </source>
</evidence>
<keyword evidence="3 6" id="KW-0929">Antimicrobial</keyword>
<evidence type="ECO:0000256" key="1">
    <source>
        <dbReference type="ARBA" id="ARBA00004613"/>
    </source>
</evidence>
<evidence type="ECO:0000313" key="11">
    <source>
        <dbReference type="Proteomes" id="UP000052230"/>
    </source>
</evidence>
<dbReference type="Pfam" id="PF00959">
    <property type="entry name" value="Phage_lysozyme"/>
    <property type="match status" value="1"/>
</dbReference>
<dbReference type="Proteomes" id="UP000653002">
    <property type="component" value="Unassembled WGS sequence"/>
</dbReference>
<dbReference type="PROSITE" id="PS00330">
    <property type="entry name" value="HEMOLYSIN_CALCIUM"/>
    <property type="match status" value="3"/>
</dbReference>
<evidence type="ECO:0000313" key="9">
    <source>
        <dbReference type="EMBL" id="CEG16239.1"/>
    </source>
</evidence>
<organism evidence="9 11">
    <name type="scientific">Xanthomonas citri pv. citri</name>
    <dbReference type="NCBI Taxonomy" id="611301"/>
    <lineage>
        <taxon>Bacteria</taxon>
        <taxon>Pseudomonadati</taxon>
        <taxon>Pseudomonadota</taxon>
        <taxon>Gammaproteobacteria</taxon>
        <taxon>Lysobacterales</taxon>
        <taxon>Lysobacteraceae</taxon>
        <taxon>Xanthomonas</taxon>
    </lineage>
</organism>
<dbReference type="Gene3D" id="1.10.530.40">
    <property type="match status" value="1"/>
</dbReference>
<dbReference type="KEGG" id="xcm:J164_02064"/>
<dbReference type="InterPro" id="IPR018511">
    <property type="entry name" value="Hemolysin-typ_Ca-bd_CS"/>
</dbReference>
<feature type="compositionally biased region" description="Low complexity" evidence="7">
    <location>
        <begin position="583"/>
        <end position="592"/>
    </location>
</feature>